<dbReference type="HOGENOM" id="CLU_3355487_0_0_9"/>
<evidence type="ECO:0000313" key="2">
    <source>
        <dbReference type="Proteomes" id="UP000013523"/>
    </source>
</evidence>
<dbReference type="STRING" id="86416.Clopa_2740"/>
<protein>
    <submittedName>
        <fullName evidence="1">Uncharacterized protein</fullName>
    </submittedName>
</protein>
<gene>
    <name evidence="1" type="ORF">Clopa_2740</name>
</gene>
<reference evidence="1 2" key="1">
    <citation type="submission" date="2012-01" db="EMBL/GenBank/DDBJ databases">
        <title>Complete sequence of chromosome of Clostridium pasteurianum BC1.</title>
        <authorList>
            <consortium name="US DOE Joint Genome Institute"/>
            <person name="Lucas S."/>
            <person name="Han J."/>
            <person name="Lapidus A."/>
            <person name="Cheng J.-F."/>
            <person name="Goodwin L."/>
            <person name="Pitluck S."/>
            <person name="Peters L."/>
            <person name="Mikhailova N."/>
            <person name="Teshima H."/>
            <person name="Detter J.C."/>
            <person name="Han C."/>
            <person name="Tapia R."/>
            <person name="Land M."/>
            <person name="Hauser L."/>
            <person name="Kyrpides N."/>
            <person name="Ivanova N."/>
            <person name="Pagani I."/>
            <person name="Dunn J."/>
            <person name="Taghavi S."/>
            <person name="Francis A."/>
            <person name="van der Lelie D."/>
            <person name="Woyke T."/>
        </authorList>
    </citation>
    <scope>NUCLEOTIDE SEQUENCE [LARGE SCALE GENOMIC DNA]</scope>
    <source>
        <strain evidence="1 2">BC1</strain>
    </source>
</reference>
<name>R4K4T9_CLOPA</name>
<proteinExistence type="predicted"/>
<evidence type="ECO:0000313" key="1">
    <source>
        <dbReference type="EMBL" id="AGK97583.1"/>
    </source>
</evidence>
<accession>R4K4T9</accession>
<dbReference type="AlphaFoldDB" id="R4K4T9"/>
<keyword evidence="2" id="KW-1185">Reference proteome</keyword>
<dbReference type="Proteomes" id="UP000013523">
    <property type="component" value="Chromosome"/>
</dbReference>
<dbReference type="EMBL" id="CP003261">
    <property type="protein sequence ID" value="AGK97583.1"/>
    <property type="molecule type" value="Genomic_DNA"/>
</dbReference>
<sequence>MSFLIFISSIALVECIIVMSLCKAASKETPIYNNKI</sequence>
<organism evidence="1 2">
    <name type="scientific">Clostridium pasteurianum BC1</name>
    <dbReference type="NCBI Taxonomy" id="86416"/>
    <lineage>
        <taxon>Bacteria</taxon>
        <taxon>Bacillati</taxon>
        <taxon>Bacillota</taxon>
        <taxon>Clostridia</taxon>
        <taxon>Eubacteriales</taxon>
        <taxon>Clostridiaceae</taxon>
        <taxon>Clostridium</taxon>
    </lineage>
</organism>
<dbReference type="KEGG" id="cpas:Clopa_2740"/>